<sequence length="520" mass="57636">MSSPSPVPVSKFRELSLTSMPPTTRSQAQRQSLQTSSEINDSSSESESASGSSAMSEDDDDDEEEEEDEPSIVTSPSRLTYNLEHLSPQARERVRDTFNHPPRLYLKSGLLFQDNVYAFQMTELVHRSIRIGSPDSRWPTPNCSCMRGNAPPCQHLLWFLDQLAKQTLYDHDPSSPLTMTPGGYPEEIGNPYTDISTFHLDVLADGFHCKAYDPTTGAGEGSETTSDSDDSSESDESDNEDTRGKAVPHRVQEIREMLSAINYTAPEDFRPDLVSSSPSKSKKRPIKRNDLEATIFRMLLANDEFFHYFLSKMRPTDPVNDTFRKLSQRVDLVLRELDAFAAGAPAPTTSTEGPRDVAWAARHITGVVGLIRAAIFKRERPLESRERVSAARTLVHILSGVVERNRDFVPPGTAATAAASIPRQDRNLYLRLVGDRDEGFVLSVLELLPPDAAAPFLFTLEDIQEQLGVGGAPASYVAKFRSLLSRMRRRRRGASVSSATSAAGSKRQSEGPDRGSKRMR</sequence>
<reference evidence="2" key="2">
    <citation type="submission" date="2020-11" db="EMBL/GenBank/DDBJ databases">
        <title>Whole genome sequencing of Colletotrichum sp.</title>
        <authorList>
            <person name="Li H."/>
        </authorList>
    </citation>
    <scope>NUCLEOTIDE SEQUENCE</scope>
    <source>
        <strain evidence="2">CkLH20</strain>
    </source>
</reference>
<dbReference type="Proteomes" id="UP000781932">
    <property type="component" value="Unassembled WGS sequence"/>
</dbReference>
<dbReference type="OrthoDB" id="5387895at2759"/>
<evidence type="ECO:0000313" key="2">
    <source>
        <dbReference type="EMBL" id="KAF9879052.1"/>
    </source>
</evidence>
<reference evidence="2" key="1">
    <citation type="submission" date="2020-03" db="EMBL/GenBank/DDBJ databases">
        <authorList>
            <person name="He L."/>
        </authorList>
    </citation>
    <scope>NUCLEOTIDE SEQUENCE</scope>
    <source>
        <strain evidence="2">CkLH20</strain>
    </source>
</reference>
<comment type="caution">
    <text evidence="2">The sequence shown here is derived from an EMBL/GenBank/DDBJ whole genome shotgun (WGS) entry which is preliminary data.</text>
</comment>
<dbReference type="RefSeq" id="XP_038748513.1">
    <property type="nucleotide sequence ID" value="XM_038886004.1"/>
</dbReference>
<protein>
    <submittedName>
        <fullName evidence="2">SWIM zinc finger protein</fullName>
    </submittedName>
</protein>
<feature type="compositionally biased region" description="Low complexity" evidence="1">
    <location>
        <begin position="494"/>
        <end position="505"/>
    </location>
</feature>
<evidence type="ECO:0000313" key="3">
    <source>
        <dbReference type="Proteomes" id="UP000781932"/>
    </source>
</evidence>
<feature type="region of interest" description="Disordered" evidence="1">
    <location>
        <begin position="214"/>
        <end position="250"/>
    </location>
</feature>
<feature type="compositionally biased region" description="Low complexity" evidence="1">
    <location>
        <begin position="215"/>
        <end position="225"/>
    </location>
</feature>
<feature type="compositionally biased region" description="Polar residues" evidence="1">
    <location>
        <begin position="16"/>
        <end position="35"/>
    </location>
</feature>
<feature type="compositionally biased region" description="Basic and acidic residues" evidence="1">
    <location>
        <begin position="507"/>
        <end position="520"/>
    </location>
</feature>
<feature type="region of interest" description="Disordered" evidence="1">
    <location>
        <begin position="491"/>
        <end position="520"/>
    </location>
</feature>
<gene>
    <name evidence="2" type="ORF">CkaCkLH20_03285</name>
</gene>
<dbReference type="GeneID" id="62159078"/>
<feature type="region of interest" description="Disordered" evidence="1">
    <location>
        <begin position="1"/>
        <end position="83"/>
    </location>
</feature>
<keyword evidence="3" id="KW-1185">Reference proteome</keyword>
<name>A0A9P6IB28_9PEZI</name>
<evidence type="ECO:0000256" key="1">
    <source>
        <dbReference type="SAM" id="MobiDB-lite"/>
    </source>
</evidence>
<feature type="compositionally biased region" description="Acidic residues" evidence="1">
    <location>
        <begin position="56"/>
        <end position="70"/>
    </location>
</feature>
<feature type="compositionally biased region" description="Basic and acidic residues" evidence="1">
    <location>
        <begin position="240"/>
        <end position="250"/>
    </location>
</feature>
<feature type="compositionally biased region" description="Low complexity" evidence="1">
    <location>
        <begin position="36"/>
        <end position="55"/>
    </location>
</feature>
<feature type="compositionally biased region" description="Acidic residues" evidence="1">
    <location>
        <begin position="226"/>
        <end position="239"/>
    </location>
</feature>
<organism evidence="2 3">
    <name type="scientific">Colletotrichum karsti</name>
    <dbReference type="NCBI Taxonomy" id="1095194"/>
    <lineage>
        <taxon>Eukaryota</taxon>
        <taxon>Fungi</taxon>
        <taxon>Dikarya</taxon>
        <taxon>Ascomycota</taxon>
        <taxon>Pezizomycotina</taxon>
        <taxon>Sordariomycetes</taxon>
        <taxon>Hypocreomycetidae</taxon>
        <taxon>Glomerellales</taxon>
        <taxon>Glomerellaceae</taxon>
        <taxon>Colletotrichum</taxon>
        <taxon>Colletotrichum boninense species complex</taxon>
    </lineage>
</organism>
<dbReference type="AlphaFoldDB" id="A0A9P6IB28"/>
<accession>A0A9P6IB28</accession>
<dbReference type="EMBL" id="JAATWM020000008">
    <property type="protein sequence ID" value="KAF9879052.1"/>
    <property type="molecule type" value="Genomic_DNA"/>
</dbReference>
<proteinExistence type="predicted"/>